<protein>
    <recommendedName>
        <fullName evidence="2">J domain-containing protein</fullName>
    </recommendedName>
</protein>
<dbReference type="InterPro" id="IPR001623">
    <property type="entry name" value="DnaJ_domain"/>
</dbReference>
<reference evidence="3" key="1">
    <citation type="submission" date="2020-07" db="EMBL/GenBank/DDBJ databases">
        <title>Genome sequence and genetic diversity analysis of an under-domesticated orphan crop, white fonio (Digitaria exilis).</title>
        <authorList>
            <person name="Bennetzen J.L."/>
            <person name="Chen S."/>
            <person name="Ma X."/>
            <person name="Wang X."/>
            <person name="Yssel A.E.J."/>
            <person name="Chaluvadi S.R."/>
            <person name="Johnson M."/>
            <person name="Gangashetty P."/>
            <person name="Hamidou F."/>
            <person name="Sanogo M.D."/>
            <person name="Zwaenepoel A."/>
            <person name="Wallace J."/>
            <person name="Van De Peer Y."/>
            <person name="Van Deynze A."/>
        </authorList>
    </citation>
    <scope>NUCLEOTIDE SEQUENCE</scope>
    <source>
        <tissue evidence="3">Leaves</tissue>
    </source>
</reference>
<feature type="compositionally biased region" description="Gly residues" evidence="1">
    <location>
        <begin position="524"/>
        <end position="539"/>
    </location>
</feature>
<feature type="region of interest" description="Disordered" evidence="1">
    <location>
        <begin position="777"/>
        <end position="826"/>
    </location>
</feature>
<keyword evidence="4" id="KW-1185">Reference proteome</keyword>
<dbReference type="InterPro" id="IPR053052">
    <property type="entry name" value="Imprinting_Balance_Reg"/>
</dbReference>
<feature type="compositionally biased region" description="Gly residues" evidence="1">
    <location>
        <begin position="777"/>
        <end position="789"/>
    </location>
</feature>
<sequence>MRPFNPHTPNKQASSRESESQRHPSRDGELETYMGRAPFAWVFDTQQVFITFISTHEEPTHSPTWREGLKNTKNVLARRCRCPCRPGYSLPLVLPPLPAYCLHPRTTCATRGCHGLSGEPPSYQAFAWSLSGPSTSVPALVSLPVWIFFASCLDDGLLLVTLAHSLLSFVIRSYSFFSSVVWFMSLLALAYEFFDVSHLWTSAQRHDRGPRRQLPTVAHDEGADTMRRHVRKMMADGAAPGYDGHRWGWQPHAAMAVAGRGEMEQPMEKQGIGQHDGWMKQWVGDPDTTLLLNRVWHEYGGSLWGSWIKGPTVRTPANGARTEKDPDNEDPEGARIEASEEGVGQVRLARPLTPRVGRADPCEGQIWLVKEKACGLRLLPTDTRHHLPACQLRKLICGPALGKSGQEGSYREAAGGKVKDTRQPRKGLPRRTRPTASNRRGGFRFLDSRSLEHLVPYTYIPHTRLEPAFVVIRRQESNTIRSPLHWTIKASLRQSGSPPNPRPAASARPHPFPPTPNAMDFSVGGSGGGGGGGEGGSGDGRAQAERWLEIAEKLLAARDLVGCKRFAERAVESDPLLPGADELLAVADVLLASQSAHPSGQTDPLAILQLPPGAIPDQASVSRAFRRLALLLGPRNPHPGADVALRLVNDAFAILSDPSRRAPPSANHATGIPSSQPGAAGASASASPEFWTACPFCCYVHQYPRNLVGRALKCPNEGCRSGFVAAEIPTAPTIVPGTQMYHCAWGFFPLGFPNAADMGGNWKPFYKMFPWNTVPSGGGAGGRGQGNRGGSNTRQPYGSSARGGSSRGRIKKTTARKKVGAGLRRRSFGGGGGLGMRTVEVVEMIGLKRAGEST</sequence>
<accession>A0A835BSP7</accession>
<evidence type="ECO:0000313" key="4">
    <source>
        <dbReference type="Proteomes" id="UP000636709"/>
    </source>
</evidence>
<evidence type="ECO:0000259" key="2">
    <source>
        <dbReference type="SMART" id="SM00271"/>
    </source>
</evidence>
<organism evidence="3 4">
    <name type="scientific">Digitaria exilis</name>
    <dbReference type="NCBI Taxonomy" id="1010633"/>
    <lineage>
        <taxon>Eukaryota</taxon>
        <taxon>Viridiplantae</taxon>
        <taxon>Streptophyta</taxon>
        <taxon>Embryophyta</taxon>
        <taxon>Tracheophyta</taxon>
        <taxon>Spermatophyta</taxon>
        <taxon>Magnoliopsida</taxon>
        <taxon>Liliopsida</taxon>
        <taxon>Poales</taxon>
        <taxon>Poaceae</taxon>
        <taxon>PACMAD clade</taxon>
        <taxon>Panicoideae</taxon>
        <taxon>Panicodae</taxon>
        <taxon>Paniceae</taxon>
        <taxon>Anthephorinae</taxon>
        <taxon>Digitaria</taxon>
    </lineage>
</organism>
<feature type="region of interest" description="Disordered" evidence="1">
    <location>
        <begin position="659"/>
        <end position="680"/>
    </location>
</feature>
<dbReference type="InterPro" id="IPR036869">
    <property type="entry name" value="J_dom_sf"/>
</dbReference>
<comment type="caution">
    <text evidence="3">The sequence shown here is derived from an EMBL/GenBank/DDBJ whole genome shotgun (WGS) entry which is preliminary data.</text>
</comment>
<dbReference type="SMART" id="SM00271">
    <property type="entry name" value="DnaJ"/>
    <property type="match status" value="1"/>
</dbReference>
<gene>
    <name evidence="3" type="ORF">HU200_034913</name>
</gene>
<feature type="compositionally biased region" description="Basic residues" evidence="1">
    <location>
        <begin position="808"/>
        <end position="826"/>
    </location>
</feature>
<dbReference type="OrthoDB" id="10250354at2759"/>
<proteinExistence type="predicted"/>
<feature type="region of interest" description="Disordered" evidence="1">
    <location>
        <begin position="1"/>
        <end position="28"/>
    </location>
</feature>
<dbReference type="EMBL" id="JACEFO010001862">
    <property type="protein sequence ID" value="KAF8698664.1"/>
    <property type="molecule type" value="Genomic_DNA"/>
</dbReference>
<feature type="region of interest" description="Disordered" evidence="1">
    <location>
        <begin position="492"/>
        <end position="542"/>
    </location>
</feature>
<evidence type="ECO:0000256" key="1">
    <source>
        <dbReference type="SAM" id="MobiDB-lite"/>
    </source>
</evidence>
<dbReference type="CDD" id="cd06257">
    <property type="entry name" value="DnaJ"/>
    <property type="match status" value="1"/>
</dbReference>
<dbReference type="Gene3D" id="1.10.287.110">
    <property type="entry name" value="DnaJ domain"/>
    <property type="match status" value="1"/>
</dbReference>
<dbReference type="SUPFAM" id="SSF46565">
    <property type="entry name" value="Chaperone J-domain"/>
    <property type="match status" value="1"/>
</dbReference>
<feature type="compositionally biased region" description="Basic and acidic residues" evidence="1">
    <location>
        <begin position="14"/>
        <end position="28"/>
    </location>
</feature>
<feature type="domain" description="J" evidence="2">
    <location>
        <begin position="602"/>
        <end position="660"/>
    </location>
</feature>
<name>A0A835BSP7_9POAL</name>
<dbReference type="GO" id="GO:0005783">
    <property type="term" value="C:endoplasmic reticulum"/>
    <property type="evidence" value="ECO:0007669"/>
    <property type="project" value="UniProtKB-ARBA"/>
</dbReference>
<dbReference type="AlphaFoldDB" id="A0A835BSP7"/>
<dbReference type="Proteomes" id="UP000636709">
    <property type="component" value="Unassembled WGS sequence"/>
</dbReference>
<feature type="compositionally biased region" description="Basic residues" evidence="1">
    <location>
        <begin position="424"/>
        <end position="433"/>
    </location>
</feature>
<dbReference type="PANTHER" id="PTHR45496:SF5">
    <property type="entry name" value="DNAJ DOMAIN CONTAINING PROTEIN, EXPRESSED"/>
    <property type="match status" value="1"/>
</dbReference>
<dbReference type="PANTHER" id="PTHR45496">
    <property type="entry name" value="CHAPERONE DNAJ-DOMAIN SUPERFAMILY PROTEIN"/>
    <property type="match status" value="1"/>
</dbReference>
<evidence type="ECO:0000313" key="3">
    <source>
        <dbReference type="EMBL" id="KAF8698664.1"/>
    </source>
</evidence>
<feature type="region of interest" description="Disordered" evidence="1">
    <location>
        <begin position="404"/>
        <end position="444"/>
    </location>
</feature>
<feature type="compositionally biased region" description="Low complexity" evidence="1">
    <location>
        <begin position="671"/>
        <end position="680"/>
    </location>
</feature>
<feature type="region of interest" description="Disordered" evidence="1">
    <location>
        <begin position="314"/>
        <end position="344"/>
    </location>
</feature>